<dbReference type="InterPro" id="IPR016162">
    <property type="entry name" value="Ald_DH_N"/>
</dbReference>
<dbReference type="Proteomes" id="UP000252015">
    <property type="component" value="Unassembled WGS sequence"/>
</dbReference>
<evidence type="ECO:0000256" key="6">
    <source>
        <dbReference type="RuleBase" id="RU003345"/>
    </source>
</evidence>
<dbReference type="InterPro" id="IPR016163">
    <property type="entry name" value="Ald_DH_C"/>
</dbReference>
<protein>
    <recommendedName>
        <fullName evidence="3">aldehyde dehydrogenase (NAD(+))</fullName>
        <ecNumber evidence="3">1.2.1.3</ecNumber>
    </recommendedName>
</protein>
<keyword evidence="2 6" id="KW-0560">Oxidoreductase</keyword>
<evidence type="ECO:0000256" key="5">
    <source>
        <dbReference type="PROSITE-ProRule" id="PRU10007"/>
    </source>
</evidence>
<evidence type="ECO:0000256" key="3">
    <source>
        <dbReference type="ARBA" id="ARBA00024226"/>
    </source>
</evidence>
<dbReference type="EC" id="1.2.1.3" evidence="3"/>
<evidence type="ECO:0000259" key="7">
    <source>
        <dbReference type="Pfam" id="PF00171"/>
    </source>
</evidence>
<reference evidence="8 9" key="1">
    <citation type="submission" date="2018-05" db="EMBL/GenBank/DDBJ databases">
        <authorList>
            <consortium name="IHU Genomes"/>
        </authorList>
    </citation>
    <scope>NUCLEOTIDE SEQUENCE [LARGE SCALE GENOMIC DNA]</scope>
    <source>
        <strain evidence="8 9">P7336</strain>
    </source>
</reference>
<dbReference type="STRING" id="29313.BHQ16_02935"/>
<sequence>MPEQLEHRCYDNLFIGGQWRKPSTGQRLTVISPHSEEPVGEAAAAGPADVDAAVAAARQAFDHGPWPRLEPAERMRKVEQLAAIYAGHVDEMADLITAEMGSPRSFSRLGQATAAMSLMHLALAAAREFPWVERRQGVLGEVHLHRAPVGVVGAIVPWNVPQFLIMPKLIPALIAGCTVIVKPAPETPLDALWLAEMIEQLDLPDGVVSVLPGGADVGEALVRHRGVDKIAFTGSSAVGRRIAALCGEQLKRVSLELGGKSAAIILDDADIAETVKGLKSASLMNNGQACVAQTRILVSERRRDEVTDALRDMMSNLCVGDPSDEATDIGPLVAQRQQHRVQDYIRSGMKEGARLVLGSEEPPSDRGWYVRPTLFTDATNDMRIAREEIFGPVLSVLTYRDEEDAVRIANDSDYGLAGSVWTADTAHGLDVAARVRAGTYGINMYTLDIASPFGGFKQSGIGREFGPEGLSEYVELQSVVSKGAMPPIA</sequence>
<proteinExistence type="inferred from homology"/>
<dbReference type="PANTHER" id="PTHR42804">
    <property type="entry name" value="ALDEHYDE DEHYDROGENASE"/>
    <property type="match status" value="1"/>
</dbReference>
<dbReference type="PANTHER" id="PTHR42804:SF1">
    <property type="entry name" value="ALDEHYDE DEHYDROGENASE-RELATED"/>
    <property type="match status" value="1"/>
</dbReference>
<dbReference type="SUPFAM" id="SSF53720">
    <property type="entry name" value="ALDH-like"/>
    <property type="match status" value="1"/>
</dbReference>
<feature type="active site" evidence="5">
    <location>
        <position position="256"/>
    </location>
</feature>
<dbReference type="FunFam" id="3.40.309.10:FF:000012">
    <property type="entry name" value="Betaine aldehyde dehydrogenase"/>
    <property type="match status" value="1"/>
</dbReference>
<keyword evidence="9" id="KW-1185">Reference proteome</keyword>
<dbReference type="PROSITE" id="PS00687">
    <property type="entry name" value="ALDEHYDE_DEHYDR_GLU"/>
    <property type="match status" value="1"/>
</dbReference>
<dbReference type="FunFam" id="3.40.605.10:FF:000007">
    <property type="entry name" value="NAD/NADP-dependent betaine aldehyde dehydrogenase"/>
    <property type="match status" value="1"/>
</dbReference>
<organism evidence="8 9">
    <name type="scientific">Mycobacterium shimoidei</name>
    <dbReference type="NCBI Taxonomy" id="29313"/>
    <lineage>
        <taxon>Bacteria</taxon>
        <taxon>Bacillati</taxon>
        <taxon>Actinomycetota</taxon>
        <taxon>Actinomycetes</taxon>
        <taxon>Mycobacteriales</taxon>
        <taxon>Mycobacteriaceae</taxon>
        <taxon>Mycobacterium</taxon>
    </lineage>
</organism>
<dbReference type="InterPro" id="IPR015590">
    <property type="entry name" value="Aldehyde_DH_dom"/>
</dbReference>
<dbReference type="CDD" id="cd07139">
    <property type="entry name" value="ALDH_AldA-Rv0768"/>
    <property type="match status" value="1"/>
</dbReference>
<evidence type="ECO:0000256" key="2">
    <source>
        <dbReference type="ARBA" id="ARBA00023002"/>
    </source>
</evidence>
<comment type="catalytic activity">
    <reaction evidence="4">
        <text>an aldehyde + NAD(+) + H2O = a carboxylate + NADH + 2 H(+)</text>
        <dbReference type="Rhea" id="RHEA:16185"/>
        <dbReference type="ChEBI" id="CHEBI:15377"/>
        <dbReference type="ChEBI" id="CHEBI:15378"/>
        <dbReference type="ChEBI" id="CHEBI:17478"/>
        <dbReference type="ChEBI" id="CHEBI:29067"/>
        <dbReference type="ChEBI" id="CHEBI:57540"/>
        <dbReference type="ChEBI" id="CHEBI:57945"/>
        <dbReference type="EC" id="1.2.1.3"/>
    </reaction>
</comment>
<dbReference type="InterPro" id="IPR016160">
    <property type="entry name" value="Ald_DH_CS_CYS"/>
</dbReference>
<dbReference type="InterPro" id="IPR016161">
    <property type="entry name" value="Ald_DH/histidinol_DH"/>
</dbReference>
<dbReference type="Pfam" id="PF00171">
    <property type="entry name" value="Aldedh"/>
    <property type="match status" value="1"/>
</dbReference>
<evidence type="ECO:0000256" key="4">
    <source>
        <dbReference type="ARBA" id="ARBA00049194"/>
    </source>
</evidence>
<dbReference type="PROSITE" id="PS00070">
    <property type="entry name" value="ALDEHYDE_DEHYDR_CYS"/>
    <property type="match status" value="1"/>
</dbReference>
<feature type="domain" description="Aldehyde dehydrogenase" evidence="7">
    <location>
        <begin position="19"/>
        <end position="479"/>
    </location>
</feature>
<comment type="similarity">
    <text evidence="1 6">Belongs to the aldehyde dehydrogenase family.</text>
</comment>
<evidence type="ECO:0000313" key="8">
    <source>
        <dbReference type="EMBL" id="SRX94486.1"/>
    </source>
</evidence>
<accession>A0A375Z058</accession>
<dbReference type="GO" id="GO:0004029">
    <property type="term" value="F:aldehyde dehydrogenase (NAD+) activity"/>
    <property type="evidence" value="ECO:0007669"/>
    <property type="project" value="UniProtKB-EC"/>
</dbReference>
<gene>
    <name evidence="8" type="ORF">MSP7336_02740</name>
</gene>
<evidence type="ECO:0000313" key="9">
    <source>
        <dbReference type="Proteomes" id="UP000252015"/>
    </source>
</evidence>
<dbReference type="RefSeq" id="WP_113963916.1">
    <property type="nucleotide sequence ID" value="NZ_UEGW01000001.1"/>
</dbReference>
<name>A0A375Z058_MYCSH</name>
<dbReference type="Gene3D" id="3.40.605.10">
    <property type="entry name" value="Aldehyde Dehydrogenase, Chain A, domain 1"/>
    <property type="match status" value="1"/>
</dbReference>
<dbReference type="Gene3D" id="3.40.309.10">
    <property type="entry name" value="Aldehyde Dehydrogenase, Chain A, domain 2"/>
    <property type="match status" value="1"/>
</dbReference>
<dbReference type="EMBL" id="UEGW01000001">
    <property type="protein sequence ID" value="SRX94486.1"/>
    <property type="molecule type" value="Genomic_DNA"/>
</dbReference>
<evidence type="ECO:0000256" key="1">
    <source>
        <dbReference type="ARBA" id="ARBA00009986"/>
    </source>
</evidence>
<dbReference type="AlphaFoldDB" id="A0A375Z058"/>
<dbReference type="InterPro" id="IPR029510">
    <property type="entry name" value="Ald_DH_CS_GLU"/>
</dbReference>